<accession>A0A1C4Z0A2</accession>
<dbReference type="PROSITE" id="PS00077">
    <property type="entry name" value="COX1_CUB"/>
    <property type="match status" value="1"/>
</dbReference>
<dbReference type="CDD" id="cd01662">
    <property type="entry name" value="Ubiquinol_Oxidase_I"/>
    <property type="match status" value="1"/>
</dbReference>
<feature type="transmembrane region" description="Helical" evidence="18">
    <location>
        <begin position="51"/>
        <end position="73"/>
    </location>
</feature>
<feature type="domain" description="Cytochrome oxidase subunit I profile" evidence="20">
    <location>
        <begin position="38"/>
        <end position="548"/>
    </location>
</feature>
<evidence type="ECO:0000256" key="9">
    <source>
        <dbReference type="ARBA" id="ARBA00022967"/>
    </source>
</evidence>
<feature type="transmembrane region" description="Helical" evidence="18">
    <location>
        <begin position="441"/>
        <end position="463"/>
    </location>
</feature>
<dbReference type="AlphaFoldDB" id="A0A1C4Z0A2"/>
<keyword evidence="12 18" id="KW-0408">Iron</keyword>
<keyword evidence="18" id="KW-1003">Cell membrane</keyword>
<dbReference type="RefSeq" id="WP_088962402.1">
    <property type="nucleotide sequence ID" value="NZ_LT607410.1"/>
</dbReference>
<feature type="transmembrane region" description="Helical" evidence="18">
    <location>
        <begin position="177"/>
        <end position="207"/>
    </location>
</feature>
<dbReference type="EMBL" id="LT607410">
    <property type="protein sequence ID" value="SCF26439.1"/>
    <property type="molecule type" value="Genomic_DNA"/>
</dbReference>
<reference evidence="21 22" key="1">
    <citation type="submission" date="2016-06" db="EMBL/GenBank/DDBJ databases">
        <authorList>
            <person name="Kjaerup R.B."/>
            <person name="Dalgaard T.S."/>
            <person name="Juul-Madsen H.R."/>
        </authorList>
    </citation>
    <scope>NUCLEOTIDE SEQUENCE [LARGE SCALE GENOMIC DNA]</scope>
    <source>
        <strain evidence="21 22">DSM 43821</strain>
    </source>
</reference>
<evidence type="ECO:0000256" key="3">
    <source>
        <dbReference type="ARBA" id="ARBA00009578"/>
    </source>
</evidence>
<keyword evidence="8 18" id="KW-0479">Metal-binding</keyword>
<dbReference type="GO" id="GO:0020037">
    <property type="term" value="F:heme binding"/>
    <property type="evidence" value="ECO:0007669"/>
    <property type="project" value="InterPro"/>
</dbReference>
<evidence type="ECO:0000313" key="22">
    <source>
        <dbReference type="Proteomes" id="UP000198228"/>
    </source>
</evidence>
<evidence type="ECO:0000256" key="19">
    <source>
        <dbReference type="SAM" id="MobiDB-lite"/>
    </source>
</evidence>
<dbReference type="GO" id="GO:0006119">
    <property type="term" value="P:oxidative phosphorylation"/>
    <property type="evidence" value="ECO:0007669"/>
    <property type="project" value="UniProtKB-UniPathway"/>
</dbReference>
<evidence type="ECO:0000256" key="8">
    <source>
        <dbReference type="ARBA" id="ARBA00022723"/>
    </source>
</evidence>
<dbReference type="EC" id="7.1.1.9" evidence="18"/>
<feature type="transmembrane region" description="Helical" evidence="18">
    <location>
        <begin position="334"/>
        <end position="356"/>
    </location>
</feature>
<dbReference type="GO" id="GO:0005886">
    <property type="term" value="C:plasma membrane"/>
    <property type="evidence" value="ECO:0007669"/>
    <property type="project" value="UniProtKB-SubCell"/>
</dbReference>
<evidence type="ECO:0000256" key="5">
    <source>
        <dbReference type="ARBA" id="ARBA00022617"/>
    </source>
</evidence>
<evidence type="ECO:0000256" key="13">
    <source>
        <dbReference type="ARBA" id="ARBA00023008"/>
    </source>
</evidence>
<evidence type="ECO:0000256" key="18">
    <source>
        <dbReference type="RuleBase" id="RU363061"/>
    </source>
</evidence>
<feature type="transmembrane region" description="Helical" evidence="18">
    <location>
        <begin position="368"/>
        <end position="388"/>
    </location>
</feature>
<comment type="similarity">
    <text evidence="3 17">Belongs to the heme-copper respiratory oxidase family.</text>
</comment>
<feature type="compositionally biased region" description="Basic and acidic residues" evidence="19">
    <location>
        <begin position="647"/>
        <end position="667"/>
    </location>
</feature>
<feature type="transmembrane region" description="Helical" evidence="18">
    <location>
        <begin position="265"/>
        <end position="289"/>
    </location>
</feature>
<keyword evidence="11 18" id="KW-1133">Transmembrane helix</keyword>
<organism evidence="21 22">
    <name type="scientific">Micromonospora purpureochromogenes</name>
    <dbReference type="NCBI Taxonomy" id="47872"/>
    <lineage>
        <taxon>Bacteria</taxon>
        <taxon>Bacillati</taxon>
        <taxon>Actinomycetota</taxon>
        <taxon>Actinomycetes</taxon>
        <taxon>Micromonosporales</taxon>
        <taxon>Micromonosporaceae</taxon>
        <taxon>Micromonospora</taxon>
    </lineage>
</organism>
<feature type="region of interest" description="Disordered" evidence="19">
    <location>
        <begin position="552"/>
        <end position="667"/>
    </location>
</feature>
<evidence type="ECO:0000256" key="15">
    <source>
        <dbReference type="ARBA" id="ARBA00025218"/>
    </source>
</evidence>
<dbReference type="Pfam" id="PF00115">
    <property type="entry name" value="COX1"/>
    <property type="match status" value="1"/>
</dbReference>
<evidence type="ECO:0000313" key="21">
    <source>
        <dbReference type="EMBL" id="SCF26439.1"/>
    </source>
</evidence>
<evidence type="ECO:0000256" key="2">
    <source>
        <dbReference type="ARBA" id="ARBA00004673"/>
    </source>
</evidence>
<name>A0A1C4Z0A2_9ACTN</name>
<dbReference type="NCBIfam" id="TIGR02891">
    <property type="entry name" value="CtaD_CoxA"/>
    <property type="match status" value="1"/>
</dbReference>
<evidence type="ECO:0000256" key="14">
    <source>
        <dbReference type="ARBA" id="ARBA00023136"/>
    </source>
</evidence>
<dbReference type="GO" id="GO:0004129">
    <property type="term" value="F:cytochrome-c oxidase activity"/>
    <property type="evidence" value="ECO:0007669"/>
    <property type="project" value="UniProtKB-EC"/>
</dbReference>
<keyword evidence="4 17" id="KW-0813">Transport</keyword>
<feature type="transmembrane region" description="Helical" evidence="18">
    <location>
        <begin position="135"/>
        <end position="157"/>
    </location>
</feature>
<keyword evidence="7 17" id="KW-0812">Transmembrane</keyword>
<comment type="pathway">
    <text evidence="2 18">Energy metabolism; oxidative phosphorylation.</text>
</comment>
<dbReference type="PROSITE" id="PS50855">
    <property type="entry name" value="COX1"/>
    <property type="match status" value="1"/>
</dbReference>
<evidence type="ECO:0000256" key="1">
    <source>
        <dbReference type="ARBA" id="ARBA00004141"/>
    </source>
</evidence>
<evidence type="ECO:0000256" key="12">
    <source>
        <dbReference type="ARBA" id="ARBA00023004"/>
    </source>
</evidence>
<dbReference type="Gene3D" id="1.20.210.10">
    <property type="entry name" value="Cytochrome c oxidase-like, subunit I domain"/>
    <property type="match status" value="1"/>
</dbReference>
<proteinExistence type="inferred from homology"/>
<feature type="transmembrane region" description="Helical" evidence="18">
    <location>
        <begin position="408"/>
        <end position="429"/>
    </location>
</feature>
<keyword evidence="10 17" id="KW-0249">Electron transport</keyword>
<dbReference type="GO" id="GO:0015990">
    <property type="term" value="P:electron transport coupled proton transport"/>
    <property type="evidence" value="ECO:0007669"/>
    <property type="project" value="InterPro"/>
</dbReference>
<dbReference type="GO" id="GO:0022904">
    <property type="term" value="P:respiratory electron transport chain"/>
    <property type="evidence" value="ECO:0007669"/>
    <property type="project" value="TreeGrafter"/>
</dbReference>
<dbReference type="PANTHER" id="PTHR10422">
    <property type="entry name" value="CYTOCHROME C OXIDASE SUBUNIT 1"/>
    <property type="match status" value="1"/>
</dbReference>
<evidence type="ECO:0000256" key="17">
    <source>
        <dbReference type="RuleBase" id="RU000370"/>
    </source>
</evidence>
<evidence type="ECO:0000256" key="16">
    <source>
        <dbReference type="ARBA" id="ARBA00047816"/>
    </source>
</evidence>
<keyword evidence="13 18" id="KW-0186">Copper</keyword>
<comment type="function">
    <text evidence="15 18">Cytochrome c oxidase is the component of the respiratory chain that catalyzes the reduction of oxygen to water. Subunits 1-3 form the functional core of the enzyme complex. CO I is the catalytic subunit of the enzyme. Electrons originating in cytochrome c are transferred via the copper A center of subunit 2 and heme A of subunit 1 to the bimetallic center formed by heme A3 and copper B.</text>
</comment>
<feature type="transmembrane region" description="Helical" evidence="18">
    <location>
        <begin position="483"/>
        <end position="507"/>
    </location>
</feature>
<dbReference type="InterPro" id="IPR000883">
    <property type="entry name" value="Cyt_C_Oxase_1"/>
</dbReference>
<evidence type="ECO:0000256" key="11">
    <source>
        <dbReference type="ARBA" id="ARBA00022989"/>
    </source>
</evidence>
<feature type="transmembrane region" description="Helical" evidence="18">
    <location>
        <begin position="93"/>
        <end position="114"/>
    </location>
</feature>
<evidence type="ECO:0000256" key="10">
    <source>
        <dbReference type="ARBA" id="ARBA00022982"/>
    </source>
</evidence>
<feature type="transmembrane region" description="Helical" evidence="18">
    <location>
        <begin position="301"/>
        <end position="322"/>
    </location>
</feature>
<dbReference type="SUPFAM" id="SSF81442">
    <property type="entry name" value="Cytochrome c oxidase subunit I-like"/>
    <property type="match status" value="1"/>
</dbReference>
<dbReference type="InterPro" id="IPR023616">
    <property type="entry name" value="Cyt_c_oxase-like_su1_dom"/>
</dbReference>
<sequence length="667" mass="74266">MPRRVTTEPARDRGPAILAPARFGGFPGPVRTALPGNHLIKLLGTTDHKQIGLMYLVTAFFFFLVAGIEAMLIRGELARPGLQLLSSEQYNQLFTTHGLAMLLLFATPAALGMANYIVPIQIGAPDVAFPRLNAFGYWLFLFGGLMLYGSFATPSGSADFGWTAYPPLSTLEHSPGVGANMVVVGLVIGGLGTILTAVNLVTTILTLRAPGMTMFRMPIFTWNILLTSVLVLFVFPLLAAALLALASDRILDSHVFDSTTGGPMLWQHLFWFFGHPEVYIIAIPFFGIISEIVPVFSRKPIFGYTGLVLATIAITVLSMTVWAHHMFGTGQVLLPFFSVLSFLISVPTGVKFFNWIGTLWKGQITFETPMLFAVGFLVTFLLGGLTGVQLASPPLDFHVTDTYFVVAHFHYVLFGTVVFAFFGGIYFWFPKMTGRLLDERLGKIHFWTMFLGFHMTFLVQHWLGNEGMPRRYADYLAEDGFTTLNTVSSIGSFILGASTLFFIYNVWKSWRYGAMVNVDDPWGFGNSLEWATTCPPPLRNFDRMPRIRSERPAFDAKYGPHVADLGRDLPQRTTRPPQEFREELHHERHVPESPAAEGAHGAREAVEYQPAPQSGARPVEVPEPEVVRRPSFEQTNEPEGNPLGSQERPEPDERWRHPHTKGDPEEH</sequence>
<dbReference type="InterPro" id="IPR023615">
    <property type="entry name" value="Cyt_c_Oxase_su1_BS"/>
</dbReference>
<keyword evidence="6 17" id="KW-0679">Respiratory chain</keyword>
<evidence type="ECO:0000256" key="7">
    <source>
        <dbReference type="ARBA" id="ARBA00022692"/>
    </source>
</evidence>
<dbReference type="UniPathway" id="UPA00705"/>
<comment type="subcellular location">
    <subcellularLocation>
        <location evidence="18">Cell membrane</location>
        <topology evidence="18">Multi-pass membrane protein</topology>
    </subcellularLocation>
    <subcellularLocation>
        <location evidence="1">Membrane</location>
        <topology evidence="1">Multi-pass membrane protein</topology>
    </subcellularLocation>
</comment>
<evidence type="ECO:0000259" key="20">
    <source>
        <dbReference type="PROSITE" id="PS50855"/>
    </source>
</evidence>
<evidence type="ECO:0000256" key="4">
    <source>
        <dbReference type="ARBA" id="ARBA00022448"/>
    </source>
</evidence>
<keyword evidence="14 18" id="KW-0472">Membrane</keyword>
<dbReference type="Proteomes" id="UP000198228">
    <property type="component" value="Chromosome I"/>
</dbReference>
<dbReference type="InterPro" id="IPR036927">
    <property type="entry name" value="Cyt_c_oxase-like_su1_sf"/>
</dbReference>
<feature type="compositionally biased region" description="Basic and acidic residues" evidence="19">
    <location>
        <begin position="578"/>
        <end position="591"/>
    </location>
</feature>
<dbReference type="InterPro" id="IPR014241">
    <property type="entry name" value="Cyt_c_oxidase_su1_bac"/>
</dbReference>
<keyword evidence="9" id="KW-1278">Translocase</keyword>
<keyword evidence="5 17" id="KW-0349">Heme</keyword>
<feature type="transmembrane region" description="Helical" evidence="18">
    <location>
        <begin position="219"/>
        <end position="245"/>
    </location>
</feature>
<dbReference type="PANTHER" id="PTHR10422:SF18">
    <property type="entry name" value="CYTOCHROME C OXIDASE SUBUNIT 1"/>
    <property type="match status" value="1"/>
</dbReference>
<gene>
    <name evidence="21" type="ORF">GA0074696_3902</name>
</gene>
<dbReference type="GO" id="GO:0046872">
    <property type="term" value="F:metal ion binding"/>
    <property type="evidence" value="ECO:0007669"/>
    <property type="project" value="UniProtKB-KW"/>
</dbReference>
<evidence type="ECO:0000256" key="6">
    <source>
        <dbReference type="ARBA" id="ARBA00022660"/>
    </source>
</evidence>
<protein>
    <recommendedName>
        <fullName evidence="18">Cytochrome c oxidase subunit 1</fullName>
        <ecNumber evidence="18">7.1.1.9</ecNumber>
    </recommendedName>
</protein>
<dbReference type="PRINTS" id="PR01165">
    <property type="entry name" value="CYCOXIDASEI"/>
</dbReference>
<comment type="catalytic activity">
    <reaction evidence="16 18">
        <text>4 Fe(II)-[cytochrome c] + O2 + 8 H(+)(in) = 4 Fe(III)-[cytochrome c] + 2 H2O + 4 H(+)(out)</text>
        <dbReference type="Rhea" id="RHEA:11436"/>
        <dbReference type="Rhea" id="RHEA-COMP:10350"/>
        <dbReference type="Rhea" id="RHEA-COMP:14399"/>
        <dbReference type="ChEBI" id="CHEBI:15377"/>
        <dbReference type="ChEBI" id="CHEBI:15378"/>
        <dbReference type="ChEBI" id="CHEBI:15379"/>
        <dbReference type="ChEBI" id="CHEBI:29033"/>
        <dbReference type="ChEBI" id="CHEBI:29034"/>
        <dbReference type="EC" id="7.1.1.9"/>
    </reaction>
</comment>